<dbReference type="PANTHER" id="PTHR45228:SF5">
    <property type="entry name" value="CYCLIC DI-GMP PHOSPHODIESTERASE VC_1348-RELATED"/>
    <property type="match status" value="1"/>
</dbReference>
<keyword evidence="5" id="KW-1185">Reference proteome</keyword>
<feature type="domain" description="Response regulatory" evidence="2">
    <location>
        <begin position="9"/>
        <end position="124"/>
    </location>
</feature>
<dbReference type="Proteomes" id="UP000001497">
    <property type="component" value="Chromosome"/>
</dbReference>
<sequence>MNMDRTRLKILVVDDTKTNIDVLEGILSNDYDVCVALNGKKAIELTEKIRPDLILLDVMMPEMDGYETLRIMREKNILQGIPVIFLTAKADSKSEQIGLDLGAVDYITKPFNPALVTLRIKNQLQLKLQRDHLHDLVDEKTADLRRTLKVMLTSLGSLAEYRDPETGEHIKRTQIIVQRLAEELRKNSKFTETITPEYIENLATAAPLHDIGKVGIHDRILRKPGTLTQDEREIMMQHPQMGYDVLQEATKELHDSPMVRIAAEMALGHHEHWNGDGYPNHKKHDDIPIGARIMAVADVYDALVSKRPYKEPYPHEVAVKEIVKGRGTQFDPDVVDAFLAIADQLPEIYERFKDTSSSEECKD</sequence>
<gene>
    <name evidence="4" type="ordered locus">Fisuc_2887</name>
</gene>
<feature type="domain" description="HD-GYP" evidence="3">
    <location>
        <begin position="144"/>
        <end position="354"/>
    </location>
</feature>
<dbReference type="InterPro" id="IPR003607">
    <property type="entry name" value="HD/PDEase_dom"/>
</dbReference>
<dbReference type="InterPro" id="IPR052020">
    <property type="entry name" value="Cyclic_di-GMP/3'3'-cGAMP_PDE"/>
</dbReference>
<feature type="modified residue" description="4-aspartylphosphate" evidence="1">
    <location>
        <position position="57"/>
    </location>
</feature>
<dbReference type="InterPro" id="IPR001789">
    <property type="entry name" value="Sig_transdc_resp-reg_receiver"/>
</dbReference>
<proteinExistence type="predicted"/>
<dbReference type="Gene3D" id="3.40.50.2300">
    <property type="match status" value="1"/>
</dbReference>
<evidence type="ECO:0000259" key="2">
    <source>
        <dbReference type="PROSITE" id="PS50110"/>
    </source>
</evidence>
<evidence type="ECO:0000313" key="4">
    <source>
        <dbReference type="EMBL" id="ACX76468.1"/>
    </source>
</evidence>
<dbReference type="InterPro" id="IPR037522">
    <property type="entry name" value="HD_GYP_dom"/>
</dbReference>
<dbReference type="Pfam" id="PF13487">
    <property type="entry name" value="HD_5"/>
    <property type="match status" value="1"/>
</dbReference>
<name>A0ABM5LLA8_FIBSS</name>
<dbReference type="SUPFAM" id="SSF52172">
    <property type="entry name" value="CheY-like"/>
    <property type="match status" value="1"/>
</dbReference>
<reference evidence="4" key="1">
    <citation type="submission" date="2009-10" db="EMBL/GenBank/DDBJ databases">
        <title>Complete sequence of Fibrobacter succinogenes subsp. succinogenes S85.</title>
        <authorList>
            <consortium name="US DOE Joint Genome Institute"/>
            <person name="Lucas S."/>
            <person name="Copeland A."/>
            <person name="Lapidus A."/>
            <person name="Glavina del Rio T."/>
            <person name="Tice H."/>
            <person name="Bruce D."/>
            <person name="Goodwin L."/>
            <person name="Pitluck S."/>
            <person name="Chertkov O."/>
            <person name="Detter J.C."/>
            <person name="Han C."/>
            <person name="Tapia R."/>
            <person name="Larimer F."/>
            <person name="Land M."/>
            <person name="Hauser L."/>
            <person name="Kyrpides N."/>
            <person name="Mikhailova N."/>
            <person name="Weimer P.J."/>
            <person name="Stevenson D.M."/>
            <person name="Boyum J."/>
            <person name="Brumm P.I."/>
            <person name="Mead D."/>
        </authorList>
    </citation>
    <scope>NUCLEOTIDE SEQUENCE [LARGE SCALE GENOMIC DNA]</scope>
    <source>
        <strain evidence="4">S85</strain>
    </source>
</reference>
<dbReference type="SMART" id="SM00448">
    <property type="entry name" value="REC"/>
    <property type="match status" value="1"/>
</dbReference>
<dbReference type="PROSITE" id="PS50110">
    <property type="entry name" value="RESPONSE_REGULATORY"/>
    <property type="match status" value="1"/>
</dbReference>
<accession>A0ABM5LLA8</accession>
<dbReference type="InterPro" id="IPR011006">
    <property type="entry name" value="CheY-like_superfamily"/>
</dbReference>
<dbReference type="PROSITE" id="PS51832">
    <property type="entry name" value="HD_GYP"/>
    <property type="match status" value="1"/>
</dbReference>
<evidence type="ECO:0000256" key="1">
    <source>
        <dbReference type="PROSITE-ProRule" id="PRU00169"/>
    </source>
</evidence>
<evidence type="ECO:0000259" key="3">
    <source>
        <dbReference type="PROSITE" id="PS51832"/>
    </source>
</evidence>
<evidence type="ECO:0000313" key="5">
    <source>
        <dbReference type="Proteomes" id="UP000001497"/>
    </source>
</evidence>
<dbReference type="Gene3D" id="1.10.3210.10">
    <property type="entry name" value="Hypothetical protein af1432"/>
    <property type="match status" value="1"/>
</dbReference>
<dbReference type="SUPFAM" id="SSF109604">
    <property type="entry name" value="HD-domain/PDEase-like"/>
    <property type="match status" value="1"/>
</dbReference>
<dbReference type="EMBL" id="CP001792">
    <property type="protein sequence ID" value="ACX76468.1"/>
    <property type="molecule type" value="Genomic_DNA"/>
</dbReference>
<dbReference type="SMART" id="SM00471">
    <property type="entry name" value="HDc"/>
    <property type="match status" value="1"/>
</dbReference>
<protein>
    <submittedName>
        <fullName evidence="4">Response regulator receiver modulated metal dependent phosphohydrolase</fullName>
    </submittedName>
</protein>
<keyword evidence="1" id="KW-0597">Phosphoprotein</keyword>
<dbReference type="CDD" id="cd00077">
    <property type="entry name" value="HDc"/>
    <property type="match status" value="1"/>
</dbReference>
<dbReference type="PANTHER" id="PTHR45228">
    <property type="entry name" value="CYCLIC DI-GMP PHOSPHODIESTERASE TM_0186-RELATED"/>
    <property type="match status" value="1"/>
</dbReference>
<dbReference type="Pfam" id="PF00072">
    <property type="entry name" value="Response_reg"/>
    <property type="match status" value="1"/>
</dbReference>
<organism evidence="4 5">
    <name type="scientific">Fibrobacter succinogenes (strain ATCC 19169 / S85)</name>
    <dbReference type="NCBI Taxonomy" id="59374"/>
    <lineage>
        <taxon>Bacteria</taxon>
        <taxon>Pseudomonadati</taxon>
        <taxon>Fibrobacterota</taxon>
        <taxon>Fibrobacteria</taxon>
        <taxon>Fibrobacterales</taxon>
        <taxon>Fibrobacteraceae</taxon>
        <taxon>Fibrobacter</taxon>
    </lineage>
</organism>